<evidence type="ECO:0000313" key="2">
    <source>
        <dbReference type="Proteomes" id="UP000305778"/>
    </source>
</evidence>
<dbReference type="OrthoDB" id="9813770at2"/>
<dbReference type="Pfam" id="PF13743">
    <property type="entry name" value="Thioredoxin_5"/>
    <property type="match status" value="1"/>
</dbReference>
<dbReference type="EMBL" id="SUMC01000005">
    <property type="protein sequence ID" value="TKA12274.1"/>
    <property type="molecule type" value="Genomic_DNA"/>
</dbReference>
<accession>A0A4U0SQB7</accession>
<dbReference type="AlphaFoldDB" id="A0A4U0SQB7"/>
<protein>
    <recommendedName>
        <fullName evidence="3">DsbA family protein</fullName>
    </recommendedName>
</protein>
<reference evidence="1 2" key="1">
    <citation type="submission" date="2019-04" db="EMBL/GenBank/DDBJ databases">
        <title>Streptomyces oryziradicis sp. nov., a novel actinomycete isolated from rhizosphere soil of rice (Oryza sativa L.).</title>
        <authorList>
            <person name="Li C."/>
        </authorList>
    </citation>
    <scope>NUCLEOTIDE SEQUENCE [LARGE SCALE GENOMIC DNA]</scope>
    <source>
        <strain evidence="1 2">NEAU-C40</strain>
    </source>
</reference>
<dbReference type="Gene3D" id="3.40.30.10">
    <property type="entry name" value="Glutaredoxin"/>
    <property type="match status" value="1"/>
</dbReference>
<dbReference type="InterPro" id="IPR036249">
    <property type="entry name" value="Thioredoxin-like_sf"/>
</dbReference>
<comment type="caution">
    <text evidence="1">The sequence shown here is derived from an EMBL/GenBank/DDBJ whole genome shotgun (WGS) entry which is preliminary data.</text>
</comment>
<organism evidence="1 2">
    <name type="scientific">Actinacidiphila oryziradicis</name>
    <dbReference type="NCBI Taxonomy" id="2571141"/>
    <lineage>
        <taxon>Bacteria</taxon>
        <taxon>Bacillati</taxon>
        <taxon>Actinomycetota</taxon>
        <taxon>Actinomycetes</taxon>
        <taxon>Kitasatosporales</taxon>
        <taxon>Streptomycetaceae</taxon>
        <taxon>Actinacidiphila</taxon>
    </lineage>
</organism>
<sequence>MTPVGGPVVEVVEFTDPACPWAWGSEPTFRRLRYALGGQVAWRRVFGILFDEDEDEDPAPDPDAETRWYRGFIAGIAAHTRAPHTPRLQWVARTSWPASLAAKAAESQSADVAERVLRRLREATFVLGTPADTEDGVLAAVAGVPGLDKPRLLRDMRADATRQAVRRDWTETRRPDHRVLRLDAPGPHGGRAKLVGGRHRYALPTLLLTGPGGRAVVPGWRRYEEYLDAACQVAPGLRPAPGLPCAEEALEGHRSLTEPELELLTGCPDPPARAVRVDTGNGLLWLHPDEARVHPAVLRP</sequence>
<evidence type="ECO:0000313" key="1">
    <source>
        <dbReference type="EMBL" id="TKA12274.1"/>
    </source>
</evidence>
<name>A0A4U0SQB7_9ACTN</name>
<proteinExistence type="predicted"/>
<evidence type="ECO:0008006" key="3">
    <source>
        <dbReference type="Google" id="ProtNLM"/>
    </source>
</evidence>
<keyword evidence="2" id="KW-1185">Reference proteome</keyword>
<dbReference type="Proteomes" id="UP000305778">
    <property type="component" value="Unassembled WGS sequence"/>
</dbReference>
<dbReference type="SUPFAM" id="SSF52833">
    <property type="entry name" value="Thioredoxin-like"/>
    <property type="match status" value="1"/>
</dbReference>
<gene>
    <name evidence="1" type="ORF">FCI23_07415</name>
</gene>